<accession>A0AC35GQ11</accession>
<evidence type="ECO:0000313" key="2">
    <source>
        <dbReference type="WBParaSite" id="PS1159_v2.g7496.t1"/>
    </source>
</evidence>
<protein>
    <submittedName>
        <fullName evidence="2">Uncharacterized protein</fullName>
    </submittedName>
</protein>
<evidence type="ECO:0000313" key="1">
    <source>
        <dbReference type="Proteomes" id="UP000887580"/>
    </source>
</evidence>
<name>A0AC35GQ11_9BILA</name>
<dbReference type="WBParaSite" id="PS1159_v2.g7496.t1">
    <property type="protein sequence ID" value="PS1159_v2.g7496.t1"/>
    <property type="gene ID" value="PS1159_v2.g7496"/>
</dbReference>
<dbReference type="Proteomes" id="UP000887580">
    <property type="component" value="Unplaced"/>
</dbReference>
<proteinExistence type="predicted"/>
<reference evidence="2" key="1">
    <citation type="submission" date="2022-11" db="UniProtKB">
        <authorList>
            <consortium name="WormBaseParasite"/>
        </authorList>
    </citation>
    <scope>IDENTIFICATION</scope>
</reference>
<organism evidence="1 2">
    <name type="scientific">Panagrolaimus sp. PS1159</name>
    <dbReference type="NCBI Taxonomy" id="55785"/>
    <lineage>
        <taxon>Eukaryota</taxon>
        <taxon>Metazoa</taxon>
        <taxon>Ecdysozoa</taxon>
        <taxon>Nematoda</taxon>
        <taxon>Chromadorea</taxon>
        <taxon>Rhabditida</taxon>
        <taxon>Tylenchina</taxon>
        <taxon>Panagrolaimomorpha</taxon>
        <taxon>Panagrolaimoidea</taxon>
        <taxon>Panagrolaimidae</taxon>
        <taxon>Panagrolaimus</taxon>
    </lineage>
</organism>
<sequence length="76" mass="9026">MLEHPLRDIVTWYQYLHFTTIFVVVALFGFVFCIMCIFVGIFSCPSYSPSQKNRIKKLRQQYESMAYYKPVTSFPV</sequence>